<organism evidence="2 3">
    <name type="scientific">Rhizoctonia solani</name>
    <dbReference type="NCBI Taxonomy" id="456999"/>
    <lineage>
        <taxon>Eukaryota</taxon>
        <taxon>Fungi</taxon>
        <taxon>Dikarya</taxon>
        <taxon>Basidiomycota</taxon>
        <taxon>Agaricomycotina</taxon>
        <taxon>Agaricomycetes</taxon>
        <taxon>Cantharellales</taxon>
        <taxon>Ceratobasidiaceae</taxon>
        <taxon>Rhizoctonia</taxon>
    </lineage>
</organism>
<protein>
    <submittedName>
        <fullName evidence="2">TPR-like protein</fullName>
    </submittedName>
</protein>
<dbReference type="InterPro" id="IPR024983">
    <property type="entry name" value="CHAT_dom"/>
</dbReference>
<name>A0A8H7I990_9AGAM</name>
<dbReference type="Proteomes" id="UP000614334">
    <property type="component" value="Unassembled WGS sequence"/>
</dbReference>
<gene>
    <name evidence="2" type="ORF">RHS01_08113</name>
</gene>
<evidence type="ECO:0000259" key="1">
    <source>
        <dbReference type="Pfam" id="PF12770"/>
    </source>
</evidence>
<evidence type="ECO:0000313" key="3">
    <source>
        <dbReference type="Proteomes" id="UP000614334"/>
    </source>
</evidence>
<accession>A0A8H7I990</accession>
<evidence type="ECO:0000313" key="2">
    <source>
        <dbReference type="EMBL" id="KAF8752417.1"/>
    </source>
</evidence>
<comment type="caution">
    <text evidence="2">The sequence shown here is derived from an EMBL/GenBank/DDBJ whole genome shotgun (WGS) entry which is preliminary data.</text>
</comment>
<dbReference type="EMBL" id="JACYCF010000016">
    <property type="protein sequence ID" value="KAF8752417.1"/>
    <property type="molecule type" value="Genomic_DNA"/>
</dbReference>
<proteinExistence type="predicted"/>
<dbReference type="AlphaFoldDB" id="A0A8H7I990"/>
<sequence>MLHDMDRGCDRLSITAVTKGAVTRFLSFPDNRPSLEGSLRNKGFRERGVKLVPLPGYKDGFASMLLDLWSDIVKPVLDFLGYIKNAPANDLDLPHITWCPTGTLSFLPLHAAGDYSQPGCKVFNYVVSSYTPTLTALLASNPSNNSYRIGCDGGARLGPLCLPCSPNVVNATKSGFFLHDGTLDLAAINRRSFRNKGLAFLSACQTATGDDKLPDEAIHLASGMLMAGYPSVIATRWSVKDEDAPFVADRVYAEL</sequence>
<reference evidence="2" key="1">
    <citation type="submission" date="2020-09" db="EMBL/GenBank/DDBJ databases">
        <title>Comparative genome analyses of four rice-infecting Rhizoctonia solani isolates reveal extensive enrichment of homogalacturonan modification genes.</title>
        <authorList>
            <person name="Lee D.-Y."/>
            <person name="Jeon J."/>
            <person name="Kim K.-T."/>
            <person name="Cheong K."/>
            <person name="Song H."/>
            <person name="Choi G."/>
            <person name="Ko J."/>
            <person name="Opiyo S.O."/>
            <person name="Zuo S."/>
            <person name="Madhav S."/>
            <person name="Lee Y.-H."/>
            <person name="Wang G.-L."/>
        </authorList>
    </citation>
    <scope>NUCLEOTIDE SEQUENCE</scope>
    <source>
        <strain evidence="2">AG1-IA B2</strain>
    </source>
</reference>
<feature type="domain" description="CHAT" evidence="1">
    <location>
        <begin position="172"/>
        <end position="253"/>
    </location>
</feature>
<dbReference type="Pfam" id="PF12770">
    <property type="entry name" value="CHAT"/>
    <property type="match status" value="1"/>
</dbReference>